<proteinExistence type="predicted"/>
<gene>
    <name evidence="1" type="ORF">UXQ13_16225</name>
</gene>
<evidence type="ECO:0000313" key="1">
    <source>
        <dbReference type="EMBL" id="MEI4280018.1"/>
    </source>
</evidence>
<dbReference type="EMBL" id="JBAPLV010000018">
    <property type="protein sequence ID" value="MEI4280018.1"/>
    <property type="molecule type" value="Genomic_DNA"/>
</dbReference>
<dbReference type="Proteomes" id="UP001373496">
    <property type="component" value="Unassembled WGS sequence"/>
</dbReference>
<organism evidence="1 2">
    <name type="scientific">Klenkia terrae</name>
    <dbReference type="NCBI Taxonomy" id="1052259"/>
    <lineage>
        <taxon>Bacteria</taxon>
        <taxon>Bacillati</taxon>
        <taxon>Actinomycetota</taxon>
        <taxon>Actinomycetes</taxon>
        <taxon>Geodermatophilales</taxon>
        <taxon>Geodermatophilaceae</taxon>
        <taxon>Klenkia</taxon>
    </lineage>
</organism>
<keyword evidence="2" id="KW-1185">Reference proteome</keyword>
<comment type="caution">
    <text evidence="1">The sequence shown here is derived from an EMBL/GenBank/DDBJ whole genome shotgun (WGS) entry which is preliminary data.</text>
</comment>
<reference evidence="1 2" key="1">
    <citation type="submission" date="2024-03" db="EMBL/GenBank/DDBJ databases">
        <title>Draft genome sequence of Klenkia terrae.</title>
        <authorList>
            <person name="Duangmal K."/>
            <person name="Chantavorakit T."/>
        </authorList>
    </citation>
    <scope>NUCLEOTIDE SEQUENCE [LARGE SCALE GENOMIC DNA]</scope>
    <source>
        <strain evidence="1 2">JCM 17786</strain>
    </source>
</reference>
<accession>A0ABU8E9K0</accession>
<name>A0ABU8E9K0_9ACTN</name>
<protein>
    <submittedName>
        <fullName evidence="1">Uncharacterized protein</fullName>
    </submittedName>
</protein>
<evidence type="ECO:0000313" key="2">
    <source>
        <dbReference type="Proteomes" id="UP001373496"/>
    </source>
</evidence>
<dbReference type="RefSeq" id="WP_225233856.1">
    <property type="nucleotide sequence ID" value="NZ_JBAPLV010000018.1"/>
</dbReference>
<sequence>MNTFVTCAVVETLESHAFELGLALELDAPSGLVVREDPHVPGVFYLEACIEAADAQRALALGLQTTATLTAQLGLPAEVVEVSVVGLDGATSWLAGDPVPSSVAPPH</sequence>